<dbReference type="InterPro" id="IPR018314">
    <property type="entry name" value="RsmB/NOL1/NOP2-like_CS"/>
</dbReference>
<dbReference type="PROSITE" id="PS01153">
    <property type="entry name" value="NOL1_NOP2_SUN"/>
    <property type="match status" value="1"/>
</dbReference>
<dbReference type="Gene3D" id="3.40.50.150">
    <property type="entry name" value="Vaccinia Virus protein VP39"/>
    <property type="match status" value="1"/>
</dbReference>
<dbReference type="SUPFAM" id="SSF53335">
    <property type="entry name" value="S-adenosyl-L-methionine-dependent methyltransferases"/>
    <property type="match status" value="1"/>
</dbReference>
<gene>
    <name evidence="13" type="ORF">BDA99DRAFT_574926</name>
</gene>
<dbReference type="PRINTS" id="PR02011">
    <property type="entry name" value="RCMTNCL1"/>
</dbReference>
<comment type="subcellular location">
    <subcellularLocation>
        <location evidence="1">Nucleus</location>
    </subcellularLocation>
</comment>
<keyword evidence="9" id="KW-0539">Nucleus</keyword>
<keyword evidence="7" id="KW-0819">tRNA processing</keyword>
<evidence type="ECO:0000259" key="12">
    <source>
        <dbReference type="PROSITE" id="PS51686"/>
    </source>
</evidence>
<keyword evidence="3" id="KW-0820">tRNA-binding</keyword>
<dbReference type="PROSITE" id="PS51686">
    <property type="entry name" value="SAM_MT_RSMB_NOP"/>
    <property type="match status" value="1"/>
</dbReference>
<reference evidence="13" key="2">
    <citation type="submission" date="2023-02" db="EMBL/GenBank/DDBJ databases">
        <authorList>
            <consortium name="DOE Joint Genome Institute"/>
            <person name="Mondo S.J."/>
            <person name="Chang Y."/>
            <person name="Wang Y."/>
            <person name="Ahrendt S."/>
            <person name="Andreopoulos W."/>
            <person name="Barry K."/>
            <person name="Beard J."/>
            <person name="Benny G.L."/>
            <person name="Blankenship S."/>
            <person name="Bonito G."/>
            <person name="Cuomo C."/>
            <person name="Desiro A."/>
            <person name="Gervers K.A."/>
            <person name="Hundley H."/>
            <person name="Kuo A."/>
            <person name="LaButti K."/>
            <person name="Lang B.F."/>
            <person name="Lipzen A."/>
            <person name="O'Donnell K."/>
            <person name="Pangilinan J."/>
            <person name="Reynolds N."/>
            <person name="Sandor L."/>
            <person name="Smith M.W."/>
            <person name="Tsang A."/>
            <person name="Grigoriev I.V."/>
            <person name="Stajich J.E."/>
            <person name="Spatafora J.W."/>
        </authorList>
    </citation>
    <scope>NUCLEOTIDE SEQUENCE</scope>
    <source>
        <strain evidence="13">RSA 2281</strain>
    </source>
</reference>
<name>A0AAD5PAK5_9FUNG</name>
<sequence length="755" mass="85164">MGRKSFRGRKGKSKGSDPRSNGKGYPETVKDNATFKAYYKNQNILPDEEFDEFYSTLQTTLPTTFRITGTRSNAIQLREVIQNVLVPSMQSIEVDGQTYQPPMSIPWYPDNLGWQVNAPRTVLRRSQEFSKFQKFIVSETEAGNISRQEAVSMVPPLLMDIKPHMWVLDMCAAPGSKTAQIIEAVHANDLLNEIPTGLVVANDADYKRSHMLVHQSKRLQSPCFMATNHFGQQIPTMHVRDENGKTVAWQFDRVLCDVPCSGDGTLRKNEMIWNDWTQGQALGLHRTQVQIFLRGAQLTKVGGRIVYSTCSFNPIENEAVVAEVLRLTNGALELKDVSHELPELKRKPGLTTWKVMNKDGEYLTSFDDIKEKRQRFRFPASAFPPENAESMHLERCLRIYPHQQNTGGFFVAVFDKVKPLTAADRVHEGNQIDAHEIQQSETKEEELVEAVGGGDDEEVTTPQAEEQTTTSLPATTITAAEETAETKMDETPGSKRPAEESNNQAKKKQKQDVPKIQEAPFQLMAPDNPDVQKLTDYFGIDPKFPRDQYILRCEESAKNRTIYYCSKSVKAVLESKDLERLHIVNTGVRLFVRQGSLEDSNEIAPFRLTADGLPLLERVLVDDRRKIAISDEEDLKTLLMKVMPIIDTFSKETQEKLKNLDVGSCIFEFDVAKAFNKPLNKSLSLSLPIWKGRSSVNVLINKHDKRSLCQRIFGVTGSDNDNTNNTKVNTNNDVDDQSKPQDQQTSASKETTTAE</sequence>
<dbReference type="EMBL" id="JAIXMP010000028">
    <property type="protein sequence ID" value="KAI9252407.1"/>
    <property type="molecule type" value="Genomic_DNA"/>
</dbReference>
<evidence type="ECO:0000256" key="7">
    <source>
        <dbReference type="ARBA" id="ARBA00022694"/>
    </source>
</evidence>
<comment type="similarity">
    <text evidence="2 10">Belongs to the class I-like SAM-binding methyltransferase superfamily. RsmB/NOP family.</text>
</comment>
<feature type="compositionally biased region" description="Basic and acidic residues" evidence="11">
    <location>
        <begin position="484"/>
        <end position="499"/>
    </location>
</feature>
<feature type="region of interest" description="Disordered" evidence="11">
    <location>
        <begin position="719"/>
        <end position="755"/>
    </location>
</feature>
<feature type="binding site" evidence="10">
    <location>
        <begin position="171"/>
        <end position="177"/>
    </location>
    <ligand>
        <name>S-adenosyl-L-methionine</name>
        <dbReference type="ChEBI" id="CHEBI:59789"/>
    </ligand>
</feature>
<dbReference type="AlphaFoldDB" id="A0AAD5PAK5"/>
<feature type="compositionally biased region" description="Basic and acidic residues" evidence="11">
    <location>
        <begin position="427"/>
        <end position="442"/>
    </location>
</feature>
<accession>A0AAD5PAK5</accession>
<dbReference type="GO" id="GO:0030488">
    <property type="term" value="P:tRNA methylation"/>
    <property type="evidence" value="ECO:0007669"/>
    <property type="project" value="UniProtKB-ARBA"/>
</dbReference>
<dbReference type="InterPro" id="IPR023267">
    <property type="entry name" value="RCMT"/>
</dbReference>
<evidence type="ECO:0000256" key="3">
    <source>
        <dbReference type="ARBA" id="ARBA00022555"/>
    </source>
</evidence>
<evidence type="ECO:0000256" key="11">
    <source>
        <dbReference type="SAM" id="MobiDB-lite"/>
    </source>
</evidence>
<evidence type="ECO:0000256" key="2">
    <source>
        <dbReference type="ARBA" id="ARBA00007494"/>
    </source>
</evidence>
<comment type="caution">
    <text evidence="13">The sequence shown here is derived from an EMBL/GenBank/DDBJ whole genome shotgun (WGS) entry which is preliminary data.</text>
</comment>
<evidence type="ECO:0000313" key="13">
    <source>
        <dbReference type="EMBL" id="KAI9252407.1"/>
    </source>
</evidence>
<dbReference type="InterPro" id="IPR029063">
    <property type="entry name" value="SAM-dependent_MTases_sf"/>
</dbReference>
<evidence type="ECO:0000256" key="10">
    <source>
        <dbReference type="PROSITE-ProRule" id="PRU01023"/>
    </source>
</evidence>
<feature type="binding site" evidence="10">
    <location>
        <position position="257"/>
    </location>
    <ligand>
        <name>S-adenosyl-L-methionine</name>
        <dbReference type="ChEBI" id="CHEBI:59789"/>
    </ligand>
</feature>
<comment type="caution">
    <text evidence="10">Lacks conserved residue(s) required for the propagation of feature annotation.</text>
</comment>
<dbReference type="Pfam" id="PF25376">
    <property type="entry name" value="Pre-PUA_NSUN2"/>
    <property type="match status" value="1"/>
</dbReference>
<dbReference type="GO" id="GO:0005634">
    <property type="term" value="C:nucleus"/>
    <property type="evidence" value="ECO:0007669"/>
    <property type="project" value="UniProtKB-SubCell"/>
</dbReference>
<dbReference type="InterPro" id="IPR057285">
    <property type="entry name" value="Pre-PUA_NSUN2"/>
</dbReference>
<proteinExistence type="inferred from homology"/>
<dbReference type="InterPro" id="IPR049560">
    <property type="entry name" value="MeTrfase_RsmB-F_NOP2_cat"/>
</dbReference>
<evidence type="ECO:0000256" key="5">
    <source>
        <dbReference type="ARBA" id="ARBA00022679"/>
    </source>
</evidence>
<dbReference type="PANTHER" id="PTHR22808:SF1">
    <property type="entry name" value="RNA CYTOSINE-C(5)-METHYLTRANSFERASE NSUN2-RELATED"/>
    <property type="match status" value="1"/>
</dbReference>
<dbReference type="PANTHER" id="PTHR22808">
    <property type="entry name" value="NCL1 YEAST -RELATED NOL1/NOP2/FMU SUN DOMAIN-CONTAINING"/>
    <property type="match status" value="1"/>
</dbReference>
<dbReference type="InterPro" id="IPR057286">
    <property type="entry name" value="PUA_NSUN2"/>
</dbReference>
<reference evidence="13" key="1">
    <citation type="journal article" date="2022" name="IScience">
        <title>Evolution of zygomycete secretomes and the origins of terrestrial fungal ecologies.</title>
        <authorList>
            <person name="Chang Y."/>
            <person name="Wang Y."/>
            <person name="Mondo S."/>
            <person name="Ahrendt S."/>
            <person name="Andreopoulos W."/>
            <person name="Barry K."/>
            <person name="Beard J."/>
            <person name="Benny G.L."/>
            <person name="Blankenship S."/>
            <person name="Bonito G."/>
            <person name="Cuomo C."/>
            <person name="Desiro A."/>
            <person name="Gervers K.A."/>
            <person name="Hundley H."/>
            <person name="Kuo A."/>
            <person name="LaButti K."/>
            <person name="Lang B.F."/>
            <person name="Lipzen A."/>
            <person name="O'Donnell K."/>
            <person name="Pangilinan J."/>
            <person name="Reynolds N."/>
            <person name="Sandor L."/>
            <person name="Smith M.E."/>
            <person name="Tsang A."/>
            <person name="Grigoriev I.V."/>
            <person name="Stajich J.E."/>
            <person name="Spatafora J.W."/>
        </authorList>
    </citation>
    <scope>NUCLEOTIDE SEQUENCE</scope>
    <source>
        <strain evidence="13">RSA 2281</strain>
    </source>
</reference>
<dbReference type="GO" id="GO:0000049">
    <property type="term" value="F:tRNA binding"/>
    <property type="evidence" value="ECO:0007669"/>
    <property type="project" value="UniProtKB-KW"/>
</dbReference>
<feature type="compositionally biased region" description="Polar residues" evidence="11">
    <location>
        <begin position="740"/>
        <end position="755"/>
    </location>
</feature>
<feature type="domain" description="SAM-dependent MTase RsmB/NOP-type" evidence="12">
    <location>
        <begin position="53"/>
        <end position="417"/>
    </location>
</feature>
<keyword evidence="4 10" id="KW-0489">Methyltransferase</keyword>
<feature type="active site" description="Nucleophile" evidence="10">
    <location>
        <position position="310"/>
    </location>
</feature>
<keyword evidence="8 10" id="KW-0694">RNA-binding</keyword>
<keyword evidence="5 10" id="KW-0808">Transferase</keyword>
<evidence type="ECO:0000256" key="6">
    <source>
        <dbReference type="ARBA" id="ARBA00022691"/>
    </source>
</evidence>
<feature type="compositionally biased region" description="Acidic residues" evidence="11">
    <location>
        <begin position="443"/>
        <end position="459"/>
    </location>
</feature>
<evidence type="ECO:0000256" key="1">
    <source>
        <dbReference type="ARBA" id="ARBA00004123"/>
    </source>
</evidence>
<organism evidence="13 14">
    <name type="scientific">Phascolomyces articulosus</name>
    <dbReference type="NCBI Taxonomy" id="60185"/>
    <lineage>
        <taxon>Eukaryota</taxon>
        <taxon>Fungi</taxon>
        <taxon>Fungi incertae sedis</taxon>
        <taxon>Mucoromycota</taxon>
        <taxon>Mucoromycotina</taxon>
        <taxon>Mucoromycetes</taxon>
        <taxon>Mucorales</taxon>
        <taxon>Lichtheimiaceae</taxon>
        <taxon>Phascolomyces</taxon>
    </lineage>
</organism>
<feature type="compositionally biased region" description="Low complexity" evidence="11">
    <location>
        <begin position="468"/>
        <end position="481"/>
    </location>
</feature>
<dbReference type="Proteomes" id="UP001209540">
    <property type="component" value="Unassembled WGS sequence"/>
</dbReference>
<dbReference type="InterPro" id="IPR001678">
    <property type="entry name" value="MeTrfase_RsmB-F_NOP2_dom"/>
</dbReference>
<feature type="region of interest" description="Disordered" evidence="11">
    <location>
        <begin position="427"/>
        <end position="514"/>
    </location>
</feature>
<keyword evidence="14" id="KW-1185">Reference proteome</keyword>
<feature type="region of interest" description="Disordered" evidence="11">
    <location>
        <begin position="1"/>
        <end position="28"/>
    </location>
</feature>
<dbReference type="Pfam" id="PF01189">
    <property type="entry name" value="Methyltr_RsmB-F"/>
    <property type="match status" value="1"/>
</dbReference>
<evidence type="ECO:0000256" key="9">
    <source>
        <dbReference type="ARBA" id="ARBA00023242"/>
    </source>
</evidence>
<feature type="binding site" evidence="10">
    <location>
        <position position="203"/>
    </location>
    <ligand>
        <name>S-adenosyl-L-methionine</name>
        <dbReference type="ChEBI" id="CHEBI:59789"/>
    </ligand>
</feature>
<keyword evidence="6 10" id="KW-0949">S-adenosyl-L-methionine</keyword>
<feature type="compositionally biased region" description="Basic residues" evidence="11">
    <location>
        <begin position="1"/>
        <end position="13"/>
    </location>
</feature>
<feature type="compositionally biased region" description="Low complexity" evidence="11">
    <location>
        <begin position="719"/>
        <end position="732"/>
    </location>
</feature>
<dbReference type="InterPro" id="IPR023270">
    <property type="entry name" value="RCMT_NCL1"/>
</dbReference>
<evidence type="ECO:0000256" key="4">
    <source>
        <dbReference type="ARBA" id="ARBA00022603"/>
    </source>
</evidence>
<dbReference type="PRINTS" id="PR02008">
    <property type="entry name" value="RCMTFAMILY"/>
</dbReference>
<dbReference type="GO" id="GO:0016428">
    <property type="term" value="F:tRNA (cytidine-5-)-methyltransferase activity"/>
    <property type="evidence" value="ECO:0007669"/>
    <property type="project" value="InterPro"/>
</dbReference>
<evidence type="ECO:0000256" key="8">
    <source>
        <dbReference type="ARBA" id="ARBA00022884"/>
    </source>
</evidence>
<dbReference type="GO" id="GO:0005737">
    <property type="term" value="C:cytoplasm"/>
    <property type="evidence" value="ECO:0007669"/>
    <property type="project" value="TreeGrafter"/>
</dbReference>
<protein>
    <submittedName>
        <fullName evidence="13">S-adenosyl-L-methionine-dependent methyltransferase</fullName>
    </submittedName>
</protein>
<evidence type="ECO:0000313" key="14">
    <source>
        <dbReference type="Proteomes" id="UP001209540"/>
    </source>
</evidence>
<dbReference type="Pfam" id="PF25378">
    <property type="entry name" value="PUA_NSUN2"/>
    <property type="match status" value="1"/>
</dbReference>